<dbReference type="GO" id="GO:0055036">
    <property type="term" value="C:virion membrane"/>
    <property type="evidence" value="ECO:0007669"/>
    <property type="project" value="UniProtKB-SubCell"/>
</dbReference>
<organism evidence="7 8">
    <name type="scientific">Oz virus</name>
    <dbReference type="NCBI Taxonomy" id="2137161"/>
    <lineage>
        <taxon>Viruses</taxon>
        <taxon>Riboviria</taxon>
        <taxon>Orthornavirae</taxon>
        <taxon>Negarnaviricota</taxon>
        <taxon>Polyploviricotina</taxon>
        <taxon>Insthoviricetes</taxon>
        <taxon>Articulavirales</taxon>
        <taxon>Orthomyxoviridae</taxon>
        <taxon>Thogotovirus</taxon>
        <taxon>Thogotovirus ozense</taxon>
    </lineage>
</organism>
<dbReference type="EMBL" id="LC320126">
    <property type="protein sequence ID" value="BBD20267.1"/>
    <property type="molecule type" value="Viral_cRNA"/>
</dbReference>
<dbReference type="Proteomes" id="UP000289008">
    <property type="component" value="Genome"/>
</dbReference>
<keyword evidence="4 6" id="KW-0472">Membrane</keyword>
<dbReference type="InterPro" id="IPR004955">
    <property type="entry name" value="Baculovirus_Gp64"/>
</dbReference>
<comment type="subcellular location">
    <subcellularLocation>
        <location evidence="1">Virion membrane</location>
    </subcellularLocation>
</comment>
<dbReference type="Gene3D" id="6.20.460.10">
    <property type="match status" value="1"/>
</dbReference>
<reference evidence="7 8" key="1">
    <citation type="journal article" date="2018" name="Virus Res.">
        <title>Characterization of a novel thogotovirus isolated from Amblyomma testudinarium ticks in Ehime, Japan: A significant phylogenetic relationship to Bourbon virus.</title>
        <authorList>
            <person name="Ejiri H."/>
            <person name="Lim C.K."/>
            <person name="Isawa H."/>
            <person name="Fujita R."/>
            <person name="Murota K."/>
            <person name="Sato T."/>
            <person name="Kobayashi D."/>
            <person name="Kan M."/>
            <person name="Hattori M."/>
            <person name="Kimura T."/>
            <person name="Yamaguchi Y."/>
            <person name="Takayama-Ito M."/>
            <person name="Horiya M."/>
            <person name="Posadas-Herrera G."/>
            <person name="Minami S."/>
            <person name="Kuwata R."/>
            <person name="Shimoda H."/>
            <person name="Maeda K."/>
            <person name="Katayama Y."/>
            <person name="Mizutani T."/>
            <person name="Saijo M."/>
            <person name="Kaku K."/>
            <person name="Shinomiya H."/>
            <person name="Sawabe K."/>
        </authorList>
    </citation>
    <scope>NUCLEOTIDE SEQUENCE [LARGE SCALE GENOMIC DNA]</scope>
    <source>
        <strain evidence="7 8">EH8</strain>
    </source>
</reference>
<gene>
    <name evidence="7" type="primary">GP</name>
</gene>
<dbReference type="Gene3D" id="6.10.250.3010">
    <property type="match status" value="1"/>
</dbReference>
<evidence type="ECO:0000256" key="1">
    <source>
        <dbReference type="ARBA" id="ARBA00004182"/>
    </source>
</evidence>
<evidence type="ECO:0000313" key="7">
    <source>
        <dbReference type="EMBL" id="BBD20267.1"/>
    </source>
</evidence>
<keyword evidence="3" id="KW-0946">Virion</keyword>
<sequence length="512" mass="57848">MQCFYFVVLSIVIKEVYTASLCNKQQQQGPYSLKNYVAKSLNLSRIEIQVTKTQVRDTGTNFFIGYRALWRSYCYNGGSLDGNTGCNNELIPKAPDEAELLEWTKQDQCMTGPDATDAWGSDSQICFTRWNMDVPYKAKELEKRSNNNHFAHHTCNLSWRCGLKQTHLDVKLTTKGNQIVAVIVTPEGKTKEVNTVGNTFWTDGEFSYLYRPSVFGTQSTKTYIKCFKEHVKTELQTSGYTTVLHDLVLEKFHCKDGENFFEMPLNGLICLPSACYKKDGPIMSQLHPSMWNISQKLHASSVYDVNNVVHSLVYETESLRLSLAQIDHRFTVLSKLFNSLVLSVAKIDERLVGNLLEKDAATTFLSQNKFMLSPCISYTNPDSNCANNSIYQDGRWVHNDDPTKCLSLQQSKEVDLLNFKELWVPEIVSAKVSGIIADEEGWSFVANSKKALQDTMYYTKNGGKGTSLEDIISYPSGWVSGKLQSLLLSGAFSWMVIIGGAVFMMCMCRRVY</sequence>
<keyword evidence="6" id="KW-1133">Transmembrane helix</keyword>
<evidence type="ECO:0000256" key="6">
    <source>
        <dbReference type="SAM" id="Phobius"/>
    </source>
</evidence>
<evidence type="ECO:0000256" key="4">
    <source>
        <dbReference type="ARBA" id="ARBA00023136"/>
    </source>
</evidence>
<dbReference type="OrthoDB" id="1962at10239"/>
<keyword evidence="5" id="KW-0325">Glycoprotein</keyword>
<dbReference type="GO" id="GO:0019031">
    <property type="term" value="C:viral envelope"/>
    <property type="evidence" value="ECO:0007669"/>
    <property type="project" value="InterPro"/>
</dbReference>
<dbReference type="Pfam" id="PF03273">
    <property type="entry name" value="Baculo_gp64"/>
    <property type="match status" value="1"/>
</dbReference>
<feature type="transmembrane region" description="Helical" evidence="6">
    <location>
        <begin position="486"/>
        <end position="508"/>
    </location>
</feature>
<evidence type="ECO:0000256" key="2">
    <source>
        <dbReference type="ARBA" id="ARBA00022692"/>
    </source>
</evidence>
<accession>A0A2Z6BEW8</accession>
<dbReference type="RefSeq" id="YP_009553284.1">
    <property type="nucleotide sequence ID" value="NC_040735.1"/>
</dbReference>
<dbReference type="GO" id="GO:0044003">
    <property type="term" value="P:symbiont-mediated perturbation of host process"/>
    <property type="evidence" value="ECO:0007669"/>
    <property type="project" value="InterPro"/>
</dbReference>
<protein>
    <submittedName>
        <fullName evidence="7">Glycoprotein</fullName>
    </submittedName>
</protein>
<keyword evidence="8" id="KW-1185">Reference proteome</keyword>
<keyword evidence="2 6" id="KW-0812">Transmembrane</keyword>
<evidence type="ECO:0000256" key="3">
    <source>
        <dbReference type="ARBA" id="ARBA00022844"/>
    </source>
</evidence>
<evidence type="ECO:0000256" key="5">
    <source>
        <dbReference type="ARBA" id="ARBA00023180"/>
    </source>
</evidence>
<name>A0A2Z6BEW8_9ORTO</name>
<dbReference type="SMR" id="A0A2Z6BEW8"/>
<evidence type="ECO:0000313" key="8">
    <source>
        <dbReference type="Proteomes" id="UP000289008"/>
    </source>
</evidence>
<proteinExistence type="predicted"/>
<dbReference type="GeneID" id="41704259"/>
<dbReference type="KEGG" id="vg:41704259"/>
<dbReference type="Gene3D" id="6.10.250.2130">
    <property type="match status" value="1"/>
</dbReference>